<proteinExistence type="predicted"/>
<dbReference type="Proteomes" id="UP000244174">
    <property type="component" value="Unassembled WGS sequence"/>
</dbReference>
<comment type="caution">
    <text evidence="1">The sequence shown here is derived from an EMBL/GenBank/DDBJ whole genome shotgun (WGS) entry which is preliminary data.</text>
</comment>
<gene>
    <name evidence="1" type="ORF">C8P64_1223</name>
</gene>
<evidence type="ECO:0000313" key="2">
    <source>
        <dbReference type="Proteomes" id="UP000244174"/>
    </source>
</evidence>
<reference evidence="1 2" key="1">
    <citation type="submission" date="2018-04" db="EMBL/GenBank/DDBJ databases">
        <title>Genomic Encyclopedia of Archaeal and Bacterial Type Strains, Phase II (KMG-II): from individual species to whole genera.</title>
        <authorList>
            <person name="Goeker M."/>
        </authorList>
    </citation>
    <scope>NUCLEOTIDE SEQUENCE [LARGE SCALE GENOMIC DNA]</scope>
    <source>
        <strain evidence="1 2">DSM 23082</strain>
    </source>
</reference>
<name>A0A2T6AN43_9FLAO</name>
<accession>A0A2T6AN43</accession>
<dbReference type="EMBL" id="QBKQ01000001">
    <property type="protein sequence ID" value="PTX45232.1"/>
    <property type="molecule type" value="Genomic_DNA"/>
</dbReference>
<dbReference type="RefSeq" id="WP_108171119.1">
    <property type="nucleotide sequence ID" value="NZ_QBKQ01000001.1"/>
</dbReference>
<sequence length="148" mass="16578">MERLTNLFLVFTSLFLISCGSEDDVDCSTVDCISPGIQLEFIDKESNENLLKNGTIDAEDIKIEVSNIIGPNVGFNSNGEQLYVFIDNWQDGNHDMSVQVNSDIVLEMSVDTETKRSECCSGKIISDLQITLGEFEEIDDYYFAILID</sequence>
<dbReference type="AlphaFoldDB" id="A0A2T6AN43"/>
<evidence type="ECO:0000313" key="1">
    <source>
        <dbReference type="EMBL" id="PTX45232.1"/>
    </source>
</evidence>
<keyword evidence="2" id="KW-1185">Reference proteome</keyword>
<protein>
    <submittedName>
        <fullName evidence="1">Uncharacterized protein</fullName>
    </submittedName>
</protein>
<dbReference type="PROSITE" id="PS51257">
    <property type="entry name" value="PROKAR_LIPOPROTEIN"/>
    <property type="match status" value="1"/>
</dbReference>
<organism evidence="1 2">
    <name type="scientific">Christiangramia gaetbulicola</name>
    <dbReference type="NCBI Taxonomy" id="703340"/>
    <lineage>
        <taxon>Bacteria</taxon>
        <taxon>Pseudomonadati</taxon>
        <taxon>Bacteroidota</taxon>
        <taxon>Flavobacteriia</taxon>
        <taxon>Flavobacteriales</taxon>
        <taxon>Flavobacteriaceae</taxon>
        <taxon>Christiangramia</taxon>
    </lineage>
</organism>
<dbReference type="OrthoDB" id="1119476at2"/>